<dbReference type="InterPro" id="IPR001466">
    <property type="entry name" value="Beta-lactam-related"/>
</dbReference>
<name>A0A8J3ZDW5_9ACTN</name>
<organism evidence="2 3">
    <name type="scientific">Virgisporangium aurantiacum</name>
    <dbReference type="NCBI Taxonomy" id="175570"/>
    <lineage>
        <taxon>Bacteria</taxon>
        <taxon>Bacillati</taxon>
        <taxon>Actinomycetota</taxon>
        <taxon>Actinomycetes</taxon>
        <taxon>Micromonosporales</taxon>
        <taxon>Micromonosporaceae</taxon>
        <taxon>Virgisporangium</taxon>
    </lineage>
</organism>
<dbReference type="SUPFAM" id="SSF56601">
    <property type="entry name" value="beta-lactamase/transpeptidase-like"/>
    <property type="match status" value="1"/>
</dbReference>
<dbReference type="InterPro" id="IPR050789">
    <property type="entry name" value="Diverse_Enzym_Activities"/>
</dbReference>
<dbReference type="EMBL" id="BOPG01000076">
    <property type="protein sequence ID" value="GIJ62207.1"/>
    <property type="molecule type" value="Genomic_DNA"/>
</dbReference>
<evidence type="ECO:0000313" key="3">
    <source>
        <dbReference type="Proteomes" id="UP000612585"/>
    </source>
</evidence>
<accession>A0A8J3ZDW5</accession>
<evidence type="ECO:0000259" key="1">
    <source>
        <dbReference type="Pfam" id="PF00144"/>
    </source>
</evidence>
<dbReference type="AlphaFoldDB" id="A0A8J3ZDW5"/>
<dbReference type="PANTHER" id="PTHR43283:SF3">
    <property type="entry name" value="BETA-LACTAMASE FAMILY PROTEIN (AFU_ORTHOLOGUE AFUA_5G07500)"/>
    <property type="match status" value="1"/>
</dbReference>
<dbReference type="PANTHER" id="PTHR43283">
    <property type="entry name" value="BETA-LACTAMASE-RELATED"/>
    <property type="match status" value="1"/>
</dbReference>
<keyword evidence="3" id="KW-1185">Reference proteome</keyword>
<dbReference type="Pfam" id="PF00144">
    <property type="entry name" value="Beta-lactamase"/>
    <property type="match status" value="1"/>
</dbReference>
<reference evidence="2" key="1">
    <citation type="submission" date="2021-01" db="EMBL/GenBank/DDBJ databases">
        <title>Whole genome shotgun sequence of Virgisporangium aurantiacum NBRC 16421.</title>
        <authorList>
            <person name="Komaki H."/>
            <person name="Tamura T."/>
        </authorList>
    </citation>
    <scope>NUCLEOTIDE SEQUENCE</scope>
    <source>
        <strain evidence="2">NBRC 16421</strain>
    </source>
</reference>
<dbReference type="InterPro" id="IPR012338">
    <property type="entry name" value="Beta-lactam/transpept-like"/>
</dbReference>
<evidence type="ECO:0000313" key="2">
    <source>
        <dbReference type="EMBL" id="GIJ62207.1"/>
    </source>
</evidence>
<gene>
    <name evidence="2" type="ORF">Vau01_097230</name>
</gene>
<proteinExistence type="predicted"/>
<dbReference type="Gene3D" id="3.40.710.10">
    <property type="entry name" value="DD-peptidase/beta-lactamase superfamily"/>
    <property type="match status" value="1"/>
</dbReference>
<protein>
    <recommendedName>
        <fullName evidence="1">Beta-lactamase-related domain-containing protein</fullName>
    </recommendedName>
</protein>
<comment type="caution">
    <text evidence="2">The sequence shown here is derived from an EMBL/GenBank/DDBJ whole genome shotgun (WGS) entry which is preliminary data.</text>
</comment>
<dbReference type="Proteomes" id="UP000612585">
    <property type="component" value="Unassembled WGS sequence"/>
</dbReference>
<sequence>MLRVGTNDDPGATIRALSNVDIVGDRTGAQLYVSRYGEPVLSVAVGNRTVRSAMTGTTAVMWVCSGKPLLLPALFQLLTEAGLDADTPVAELVPAFAGGGKETATIVHLLTHTVPYAGIGMRWADDTFVHGSEGGLLRARWEEALDAICAEPVLGPPGTGIAYTTMANWLLLGEIVQRLGGAPYEEVIAKRVTDALGMPHTMLGRPAAPGPDTAQLWAVEPDGIPEPVDLDDARWTGQRWPGIGARGPAAELGRVIECLAGWRRPDLVPAEWRSRLAETHRSGLADPVYRGVDIRWGLGCCVDPLPFGLPAGTAVIGHTGVRSSLVFADLDTGVAVVLVCNGMVPRTADRTRKRRVVRSVYRDLGLTGPS</sequence>
<feature type="domain" description="Beta-lactamase-related" evidence="1">
    <location>
        <begin position="25"/>
        <end position="355"/>
    </location>
</feature>